<comment type="subcellular location">
    <subcellularLocation>
        <location evidence="1">Membrane</location>
        <topology evidence="1">Multi-pass membrane protein</topology>
    </subcellularLocation>
</comment>
<evidence type="ECO:0000256" key="6">
    <source>
        <dbReference type="ARBA" id="ARBA00023136"/>
    </source>
</evidence>
<dbReference type="PANTHER" id="PTHR23503:SF8">
    <property type="entry name" value="FACILITATED GLUCOSE TRANSPORTER PROTEIN 1"/>
    <property type="match status" value="1"/>
</dbReference>
<dbReference type="Gene3D" id="1.20.1250.20">
    <property type="entry name" value="MFS general substrate transporter like domains"/>
    <property type="match status" value="1"/>
</dbReference>
<keyword evidence="4 9" id="KW-0812">Transmembrane</keyword>
<reference evidence="11" key="1">
    <citation type="submission" date="2013-11" db="EMBL/GenBank/DDBJ databases">
        <title>Genome sequence of the fusiform rust pathogen reveals effectors for host alternation and coevolution with pine.</title>
        <authorList>
            <consortium name="DOE Joint Genome Institute"/>
            <person name="Smith K."/>
            <person name="Pendleton A."/>
            <person name="Kubisiak T."/>
            <person name="Anderson C."/>
            <person name="Salamov A."/>
            <person name="Aerts A."/>
            <person name="Riley R."/>
            <person name="Clum A."/>
            <person name="Lindquist E."/>
            <person name="Ence D."/>
            <person name="Campbell M."/>
            <person name="Kronenberg Z."/>
            <person name="Feau N."/>
            <person name="Dhillon B."/>
            <person name="Hamelin R."/>
            <person name="Burleigh J."/>
            <person name="Smith J."/>
            <person name="Yandell M."/>
            <person name="Nelson C."/>
            <person name="Grigoriev I."/>
            <person name="Davis J."/>
        </authorList>
    </citation>
    <scope>NUCLEOTIDE SEQUENCE</scope>
    <source>
        <strain evidence="11">G11</strain>
    </source>
</reference>
<dbReference type="AlphaFoldDB" id="A0A9P6NK85"/>
<dbReference type="Pfam" id="PF00083">
    <property type="entry name" value="Sugar_tr"/>
    <property type="match status" value="1"/>
</dbReference>
<name>A0A9P6NK85_9BASI</name>
<dbReference type="PRINTS" id="PR00171">
    <property type="entry name" value="SUGRTRNSPORT"/>
</dbReference>
<dbReference type="InterPro" id="IPR005828">
    <property type="entry name" value="MFS_sugar_transport-like"/>
</dbReference>
<feature type="transmembrane region" description="Helical" evidence="9">
    <location>
        <begin position="61"/>
        <end position="82"/>
    </location>
</feature>
<feature type="transmembrane region" description="Helical" evidence="9">
    <location>
        <begin position="454"/>
        <end position="473"/>
    </location>
</feature>
<feature type="transmembrane region" description="Helical" evidence="9">
    <location>
        <begin position="354"/>
        <end position="378"/>
    </location>
</feature>
<comment type="catalytic activity">
    <reaction evidence="7">
        <text>myo-inositol(out) + H(+)(out) = myo-inositol(in) + H(+)(in)</text>
        <dbReference type="Rhea" id="RHEA:60364"/>
        <dbReference type="ChEBI" id="CHEBI:15378"/>
        <dbReference type="ChEBI" id="CHEBI:17268"/>
    </reaction>
</comment>
<dbReference type="GO" id="GO:0016020">
    <property type="term" value="C:membrane"/>
    <property type="evidence" value="ECO:0007669"/>
    <property type="project" value="UniProtKB-SubCell"/>
</dbReference>
<comment type="similarity">
    <text evidence="2">Belongs to the major facilitator superfamily. Sugar transporter (TC 2.A.1.1) family.</text>
</comment>
<evidence type="ECO:0000256" key="5">
    <source>
        <dbReference type="ARBA" id="ARBA00022989"/>
    </source>
</evidence>
<feature type="transmembrane region" description="Helical" evidence="9">
    <location>
        <begin position="177"/>
        <end position="201"/>
    </location>
</feature>
<proteinExistence type="inferred from homology"/>
<dbReference type="EMBL" id="MU167282">
    <property type="protein sequence ID" value="KAG0145100.1"/>
    <property type="molecule type" value="Genomic_DNA"/>
</dbReference>
<feature type="transmembrane region" description="Helical" evidence="9">
    <location>
        <begin position="384"/>
        <end position="405"/>
    </location>
</feature>
<keyword evidence="12" id="KW-1185">Reference proteome</keyword>
<evidence type="ECO:0000256" key="4">
    <source>
        <dbReference type="ARBA" id="ARBA00022692"/>
    </source>
</evidence>
<feature type="transmembrane region" description="Helical" evidence="9">
    <location>
        <begin position="122"/>
        <end position="139"/>
    </location>
</feature>
<feature type="transmembrane region" description="Helical" evidence="9">
    <location>
        <begin position="5"/>
        <end position="23"/>
    </location>
</feature>
<feature type="transmembrane region" description="Helical" evidence="9">
    <location>
        <begin position="325"/>
        <end position="347"/>
    </location>
</feature>
<feature type="domain" description="Major facilitator superfamily (MFS) profile" evidence="10">
    <location>
        <begin position="10"/>
        <end position="474"/>
    </location>
</feature>
<dbReference type="Proteomes" id="UP000886653">
    <property type="component" value="Unassembled WGS sequence"/>
</dbReference>
<dbReference type="OrthoDB" id="4540492at2759"/>
<evidence type="ECO:0000259" key="10">
    <source>
        <dbReference type="PROSITE" id="PS50850"/>
    </source>
</evidence>
<comment type="caution">
    <text evidence="11">The sequence shown here is derived from an EMBL/GenBank/DDBJ whole genome shotgun (WGS) entry which is preliminary data.</text>
</comment>
<feature type="transmembrane region" description="Helical" evidence="9">
    <location>
        <begin position="151"/>
        <end position="171"/>
    </location>
</feature>
<dbReference type="InterPro" id="IPR003663">
    <property type="entry name" value="Sugar/inositol_transpt"/>
</dbReference>
<evidence type="ECO:0000256" key="9">
    <source>
        <dbReference type="SAM" id="Phobius"/>
    </source>
</evidence>
<feature type="transmembrane region" description="Helical" evidence="9">
    <location>
        <begin position="412"/>
        <end position="434"/>
    </location>
</feature>
<organism evidence="11 12">
    <name type="scientific">Cronartium quercuum f. sp. fusiforme G11</name>
    <dbReference type="NCBI Taxonomy" id="708437"/>
    <lineage>
        <taxon>Eukaryota</taxon>
        <taxon>Fungi</taxon>
        <taxon>Dikarya</taxon>
        <taxon>Basidiomycota</taxon>
        <taxon>Pucciniomycotina</taxon>
        <taxon>Pucciniomycetes</taxon>
        <taxon>Pucciniales</taxon>
        <taxon>Coleosporiaceae</taxon>
        <taxon>Cronartium</taxon>
    </lineage>
</organism>
<dbReference type="PROSITE" id="PS50850">
    <property type="entry name" value="MFS"/>
    <property type="match status" value="1"/>
</dbReference>
<dbReference type="PANTHER" id="PTHR23503">
    <property type="entry name" value="SOLUTE CARRIER FAMILY 2"/>
    <property type="match status" value="1"/>
</dbReference>
<evidence type="ECO:0000256" key="7">
    <source>
        <dbReference type="ARBA" id="ARBA00049119"/>
    </source>
</evidence>
<feature type="region of interest" description="Disordered" evidence="8">
    <location>
        <begin position="213"/>
        <end position="238"/>
    </location>
</feature>
<feature type="compositionally biased region" description="Polar residues" evidence="8">
    <location>
        <begin position="216"/>
        <end position="229"/>
    </location>
</feature>
<keyword evidence="6 9" id="KW-0472">Membrane</keyword>
<evidence type="ECO:0000256" key="2">
    <source>
        <dbReference type="ARBA" id="ARBA00010992"/>
    </source>
</evidence>
<dbReference type="GO" id="GO:0015149">
    <property type="term" value="F:hexose transmembrane transporter activity"/>
    <property type="evidence" value="ECO:0007669"/>
    <property type="project" value="TreeGrafter"/>
</dbReference>
<keyword evidence="5 9" id="KW-1133">Transmembrane helix</keyword>
<accession>A0A9P6NK85</accession>
<evidence type="ECO:0000256" key="1">
    <source>
        <dbReference type="ARBA" id="ARBA00004141"/>
    </source>
</evidence>
<dbReference type="SUPFAM" id="SSF103473">
    <property type="entry name" value="MFS general substrate transporter"/>
    <property type="match status" value="1"/>
</dbReference>
<dbReference type="InterPro" id="IPR020846">
    <property type="entry name" value="MFS_dom"/>
</dbReference>
<dbReference type="PROSITE" id="PS00217">
    <property type="entry name" value="SUGAR_TRANSPORT_2"/>
    <property type="match status" value="1"/>
</dbReference>
<keyword evidence="3" id="KW-0813">Transport</keyword>
<dbReference type="InterPro" id="IPR045263">
    <property type="entry name" value="GLUT"/>
</dbReference>
<dbReference type="InterPro" id="IPR005829">
    <property type="entry name" value="Sugar_transporter_CS"/>
</dbReference>
<sequence length="474" mass="51023">MNSTAYFAFAVTWIVISSFSYGYHISALNSVQDAITCRLARGASRLSSRAFLGPCIPMSDALFGLLTSVYTVGGFAGSIYASRLANSQGRRRSILFASIFIAIGSGIMAVSTFFSVILIGRLIIGIGCGLNTVLVPIYLSEISPIAIRGSIGVMNQLGIVCGILASQVVSLPLSRPYIWRWIFILSVLINGIQLLTAPLMIESPKWAMEQEFKRTGGTTPTEENPSDQSRPLPEARDLSTDEDLERQGLLNDGGLPAANEVLARTSTSKQDLTLFGLFREWKHDPALASGLTLVLITQFAQQLSGVNAVLYYSTSIMKSVLPTQAAYISLFITFINVLMTFPPIFLIDRLGRKSLLLISSSMMAFTSFILAFSINIGLAQVSCLAIVCFVASFSVGLGPVPFILIAEVVPTYAVGAAGSLGLGVNWASNFLVGLLFLPLRNALASPDADGEGNIFFPFTLLSMIATLLISRTYR</sequence>
<evidence type="ECO:0000313" key="12">
    <source>
        <dbReference type="Proteomes" id="UP000886653"/>
    </source>
</evidence>
<dbReference type="InterPro" id="IPR036259">
    <property type="entry name" value="MFS_trans_sf"/>
</dbReference>
<feature type="transmembrane region" description="Helical" evidence="9">
    <location>
        <begin position="94"/>
        <end position="116"/>
    </location>
</feature>
<evidence type="ECO:0000256" key="3">
    <source>
        <dbReference type="ARBA" id="ARBA00022448"/>
    </source>
</evidence>
<evidence type="ECO:0000313" key="11">
    <source>
        <dbReference type="EMBL" id="KAG0145100.1"/>
    </source>
</evidence>
<evidence type="ECO:0000256" key="8">
    <source>
        <dbReference type="SAM" id="MobiDB-lite"/>
    </source>
</evidence>
<protein>
    <recommendedName>
        <fullName evidence="10">Major facilitator superfamily (MFS) profile domain-containing protein</fullName>
    </recommendedName>
</protein>
<gene>
    <name evidence="11" type="ORF">CROQUDRAFT_659026</name>
</gene>